<evidence type="ECO:0000256" key="4">
    <source>
        <dbReference type="ARBA" id="ARBA00022737"/>
    </source>
</evidence>
<gene>
    <name evidence="6" type="ORF">HHK36_001106</name>
</gene>
<dbReference type="PANTHER" id="PTHR32093:SF86">
    <property type="entry name" value="EXTENSIN-LIKE PROTEIN"/>
    <property type="match status" value="1"/>
</dbReference>
<dbReference type="Proteomes" id="UP000655225">
    <property type="component" value="Unassembled WGS sequence"/>
</dbReference>
<sequence>MTSRTVTAPERSALSSTFQRGGRGGGRGSFRGRGTLFDGVHSEEKDKLKCDYCGRIRHTHDQCWQLHGRSTQRGGRLGGCGSDSRRPDGFGNPSAHTTTAATNSKFTTTPTSSQLVSRDDVESLHPQEEMSTPPGLVIAGIDLNHANLQGSLAKELSLLSDMSLLHLNRNIFTGTVPNTFGDLSSLSELDLNNNHFSGPFPPVTLLIPNLIYLNLRFNNCIPGRICRGLNQSVL</sequence>
<comment type="caution">
    <text evidence="6">The sequence shown here is derived from an EMBL/GenBank/DDBJ whole genome shotgun (WGS) entry which is preliminary data.</text>
</comment>
<dbReference type="AlphaFoldDB" id="A0A834ZWP8"/>
<organism evidence="6 7">
    <name type="scientific">Tetracentron sinense</name>
    <name type="common">Spur-leaf</name>
    <dbReference type="NCBI Taxonomy" id="13715"/>
    <lineage>
        <taxon>Eukaryota</taxon>
        <taxon>Viridiplantae</taxon>
        <taxon>Streptophyta</taxon>
        <taxon>Embryophyta</taxon>
        <taxon>Tracheophyta</taxon>
        <taxon>Spermatophyta</taxon>
        <taxon>Magnoliopsida</taxon>
        <taxon>Trochodendrales</taxon>
        <taxon>Trochodendraceae</taxon>
        <taxon>Tetracentron</taxon>
    </lineage>
</organism>
<reference evidence="6 7" key="1">
    <citation type="submission" date="2020-04" db="EMBL/GenBank/DDBJ databases">
        <title>Plant Genome Project.</title>
        <authorList>
            <person name="Zhang R.-G."/>
        </authorList>
    </citation>
    <scope>NUCLEOTIDE SEQUENCE [LARGE SCALE GENOMIC DNA]</scope>
    <source>
        <strain evidence="6">YNK0</strain>
        <tissue evidence="6">Leaf</tissue>
    </source>
</reference>
<feature type="region of interest" description="Disordered" evidence="5">
    <location>
        <begin position="69"/>
        <end position="130"/>
    </location>
</feature>
<evidence type="ECO:0000313" key="6">
    <source>
        <dbReference type="EMBL" id="KAF8413130.1"/>
    </source>
</evidence>
<feature type="compositionally biased region" description="Gly residues" evidence="5">
    <location>
        <begin position="21"/>
        <end position="31"/>
    </location>
</feature>
<feature type="compositionally biased region" description="Basic and acidic residues" evidence="5">
    <location>
        <begin position="117"/>
        <end position="128"/>
    </location>
</feature>
<name>A0A834ZWP8_TETSI</name>
<dbReference type="InterPro" id="IPR032675">
    <property type="entry name" value="LRR_dom_sf"/>
</dbReference>
<evidence type="ECO:0000256" key="5">
    <source>
        <dbReference type="SAM" id="MobiDB-lite"/>
    </source>
</evidence>
<feature type="region of interest" description="Disordered" evidence="5">
    <location>
        <begin position="1"/>
        <end position="36"/>
    </location>
</feature>
<evidence type="ECO:0000256" key="1">
    <source>
        <dbReference type="ARBA" id="ARBA00004613"/>
    </source>
</evidence>
<dbReference type="OrthoDB" id="676979at2759"/>
<proteinExistence type="predicted"/>
<dbReference type="Gene3D" id="3.80.10.10">
    <property type="entry name" value="Ribonuclease Inhibitor"/>
    <property type="match status" value="1"/>
</dbReference>
<evidence type="ECO:0000256" key="3">
    <source>
        <dbReference type="ARBA" id="ARBA00022729"/>
    </source>
</evidence>
<dbReference type="OMA" id="GRIRHTH"/>
<dbReference type="InterPro" id="IPR051582">
    <property type="entry name" value="LRR_extensin-like_regulator"/>
</dbReference>
<protein>
    <submittedName>
        <fullName evidence="6">Uncharacterized protein</fullName>
    </submittedName>
</protein>
<keyword evidence="2" id="KW-0964">Secreted</keyword>
<dbReference type="GO" id="GO:0005576">
    <property type="term" value="C:extracellular region"/>
    <property type="evidence" value="ECO:0007669"/>
    <property type="project" value="UniProtKB-SubCell"/>
</dbReference>
<keyword evidence="7" id="KW-1185">Reference proteome</keyword>
<dbReference type="PANTHER" id="PTHR32093">
    <property type="entry name" value="LEUCINE-RICH REPEAT EXTENSIN-LIKE PROTEIN 3-RELATED"/>
    <property type="match status" value="1"/>
</dbReference>
<keyword evidence="3" id="KW-0732">Signal</keyword>
<dbReference type="SUPFAM" id="SSF52058">
    <property type="entry name" value="L domain-like"/>
    <property type="match status" value="1"/>
</dbReference>
<feature type="compositionally biased region" description="Low complexity" evidence="5">
    <location>
        <begin position="97"/>
        <end position="113"/>
    </location>
</feature>
<evidence type="ECO:0000313" key="7">
    <source>
        <dbReference type="Proteomes" id="UP000655225"/>
    </source>
</evidence>
<comment type="subcellular location">
    <subcellularLocation>
        <location evidence="1">Secreted</location>
    </subcellularLocation>
</comment>
<evidence type="ECO:0000256" key="2">
    <source>
        <dbReference type="ARBA" id="ARBA00022525"/>
    </source>
</evidence>
<keyword evidence="4" id="KW-0677">Repeat</keyword>
<dbReference type="EMBL" id="JABCRI010000001">
    <property type="protein sequence ID" value="KAF8413130.1"/>
    <property type="molecule type" value="Genomic_DNA"/>
</dbReference>
<accession>A0A834ZWP8</accession>